<dbReference type="Pfam" id="PF00440">
    <property type="entry name" value="TetR_N"/>
    <property type="match status" value="1"/>
</dbReference>
<evidence type="ECO:0000256" key="2">
    <source>
        <dbReference type="ARBA" id="ARBA00023015"/>
    </source>
</evidence>
<dbReference type="Gene3D" id="1.10.357.10">
    <property type="entry name" value="Tetracycline Repressor, domain 2"/>
    <property type="match status" value="1"/>
</dbReference>
<dbReference type="AlphaFoldDB" id="A0A9Q3Z7X9"/>
<evidence type="ECO:0000256" key="5">
    <source>
        <dbReference type="PROSITE-ProRule" id="PRU00335"/>
    </source>
</evidence>
<gene>
    <name evidence="7" type="ORF">LJ657_15155</name>
</gene>
<sequence length="208" mass="22488">MPLERIVATALQIVDEEGSDALSMRTLAQRLGSGTATLYRHFDNRAALVAHVVDRVFGVVELNGDELRAMGWERALRTVAHTMFDALARHRNAARLLVERIPLGPNAMALRERCLAVLLDSGFPPRVAAYAYATLARYVLGFAVQVNGHGGAEQPDDAQLSAVFQSVDPGLFPATVTVAGAMPVPIEEEFSFGLELLLSGLAHLRDEA</sequence>
<evidence type="ECO:0000259" key="6">
    <source>
        <dbReference type="PROSITE" id="PS50977"/>
    </source>
</evidence>
<evidence type="ECO:0000256" key="4">
    <source>
        <dbReference type="ARBA" id="ARBA00023163"/>
    </source>
</evidence>
<dbReference type="InterPro" id="IPR004111">
    <property type="entry name" value="Repressor_TetR_C"/>
</dbReference>
<dbReference type="Gene3D" id="1.10.10.60">
    <property type="entry name" value="Homeodomain-like"/>
    <property type="match status" value="1"/>
</dbReference>
<dbReference type="InterPro" id="IPR009057">
    <property type="entry name" value="Homeodomain-like_sf"/>
</dbReference>
<feature type="DNA-binding region" description="H-T-H motif" evidence="5">
    <location>
        <begin position="23"/>
        <end position="42"/>
    </location>
</feature>
<dbReference type="GO" id="GO:0003700">
    <property type="term" value="F:DNA-binding transcription factor activity"/>
    <property type="evidence" value="ECO:0007669"/>
    <property type="project" value="TreeGrafter"/>
</dbReference>
<dbReference type="InterPro" id="IPR003012">
    <property type="entry name" value="Tet_transcr_reg_TetR"/>
</dbReference>
<dbReference type="PANTHER" id="PTHR30055:SF151">
    <property type="entry name" value="TRANSCRIPTIONAL REGULATORY PROTEIN"/>
    <property type="match status" value="1"/>
</dbReference>
<dbReference type="Pfam" id="PF02909">
    <property type="entry name" value="TetR_C_1"/>
    <property type="match status" value="1"/>
</dbReference>
<dbReference type="PANTHER" id="PTHR30055">
    <property type="entry name" value="HTH-TYPE TRANSCRIPTIONAL REGULATOR RUTR"/>
    <property type="match status" value="1"/>
</dbReference>
<keyword evidence="4" id="KW-0804">Transcription</keyword>
<evidence type="ECO:0000313" key="8">
    <source>
        <dbReference type="Proteomes" id="UP001108029"/>
    </source>
</evidence>
<evidence type="ECO:0000256" key="1">
    <source>
        <dbReference type="ARBA" id="ARBA00022491"/>
    </source>
</evidence>
<dbReference type="GO" id="GO:0045892">
    <property type="term" value="P:negative regulation of DNA-templated transcription"/>
    <property type="evidence" value="ECO:0007669"/>
    <property type="project" value="InterPro"/>
</dbReference>
<proteinExistence type="predicted"/>
<keyword evidence="2" id="KW-0805">Transcription regulation</keyword>
<protein>
    <submittedName>
        <fullName evidence="7">TetR/AcrR family transcriptional regulator</fullName>
    </submittedName>
</protein>
<dbReference type="InterPro" id="IPR001647">
    <property type="entry name" value="HTH_TetR"/>
</dbReference>
<dbReference type="GO" id="GO:0046677">
    <property type="term" value="P:response to antibiotic"/>
    <property type="evidence" value="ECO:0007669"/>
    <property type="project" value="InterPro"/>
</dbReference>
<name>A0A9Q3Z7X9_9ACTN</name>
<dbReference type="RefSeq" id="WP_232649237.1">
    <property type="nucleotide sequence ID" value="NZ_JAJSBI010000006.1"/>
</dbReference>
<keyword evidence="8" id="KW-1185">Reference proteome</keyword>
<comment type="caution">
    <text evidence="7">The sequence shown here is derived from an EMBL/GenBank/DDBJ whole genome shotgun (WGS) entry which is preliminary data.</text>
</comment>
<dbReference type="PRINTS" id="PR00455">
    <property type="entry name" value="HTHTETR"/>
</dbReference>
<dbReference type="Proteomes" id="UP001108029">
    <property type="component" value="Unassembled WGS sequence"/>
</dbReference>
<dbReference type="SUPFAM" id="SSF46689">
    <property type="entry name" value="Homeodomain-like"/>
    <property type="match status" value="1"/>
</dbReference>
<dbReference type="EMBL" id="JAJSBI010000006">
    <property type="protein sequence ID" value="MCD9874992.1"/>
    <property type="molecule type" value="Genomic_DNA"/>
</dbReference>
<keyword evidence="1" id="KW-0678">Repressor</keyword>
<dbReference type="GO" id="GO:0000976">
    <property type="term" value="F:transcription cis-regulatory region binding"/>
    <property type="evidence" value="ECO:0007669"/>
    <property type="project" value="TreeGrafter"/>
</dbReference>
<reference evidence="7" key="1">
    <citation type="submission" date="2021-12" db="EMBL/GenBank/DDBJ databases">
        <authorList>
            <person name="Lee J.-H."/>
            <person name="Kim S.-B."/>
        </authorList>
    </citation>
    <scope>NUCLEOTIDE SEQUENCE</scope>
    <source>
        <strain evidence="7">NR30</strain>
    </source>
</reference>
<feature type="domain" description="HTH tetR-type" evidence="6">
    <location>
        <begin position="1"/>
        <end position="60"/>
    </location>
</feature>
<accession>A0A9Q3Z7X9</accession>
<evidence type="ECO:0000313" key="7">
    <source>
        <dbReference type="EMBL" id="MCD9874992.1"/>
    </source>
</evidence>
<keyword evidence="3 5" id="KW-0238">DNA-binding</keyword>
<organism evidence="7 8">
    <name type="scientific">Streptomyces guryensis</name>
    <dbReference type="NCBI Taxonomy" id="2886947"/>
    <lineage>
        <taxon>Bacteria</taxon>
        <taxon>Bacillati</taxon>
        <taxon>Actinomycetota</taxon>
        <taxon>Actinomycetes</taxon>
        <taxon>Kitasatosporales</taxon>
        <taxon>Streptomycetaceae</taxon>
        <taxon>Streptomyces</taxon>
    </lineage>
</organism>
<dbReference type="InterPro" id="IPR036271">
    <property type="entry name" value="Tet_transcr_reg_TetR-rel_C_sf"/>
</dbReference>
<dbReference type="SUPFAM" id="SSF48498">
    <property type="entry name" value="Tetracyclin repressor-like, C-terminal domain"/>
    <property type="match status" value="1"/>
</dbReference>
<dbReference type="PROSITE" id="PS50977">
    <property type="entry name" value="HTH_TETR_2"/>
    <property type="match status" value="1"/>
</dbReference>
<dbReference type="InterPro" id="IPR050109">
    <property type="entry name" value="HTH-type_TetR-like_transc_reg"/>
</dbReference>
<evidence type="ECO:0000256" key="3">
    <source>
        <dbReference type="ARBA" id="ARBA00023125"/>
    </source>
</evidence>
<dbReference type="PRINTS" id="PR00400">
    <property type="entry name" value="TETREPRESSOR"/>
</dbReference>